<dbReference type="AlphaFoldDB" id="A0A0F8VXP2"/>
<evidence type="ECO:0000313" key="1">
    <source>
        <dbReference type="EMBL" id="KKK49112.1"/>
    </source>
</evidence>
<organism evidence="1">
    <name type="scientific">marine sediment metagenome</name>
    <dbReference type="NCBI Taxonomy" id="412755"/>
    <lineage>
        <taxon>unclassified sequences</taxon>
        <taxon>metagenomes</taxon>
        <taxon>ecological metagenomes</taxon>
    </lineage>
</organism>
<name>A0A0F8VXP2_9ZZZZ</name>
<protein>
    <submittedName>
        <fullName evidence="1">Uncharacterized protein</fullName>
    </submittedName>
</protein>
<reference evidence="1" key="1">
    <citation type="journal article" date="2015" name="Nature">
        <title>Complex archaea that bridge the gap between prokaryotes and eukaryotes.</title>
        <authorList>
            <person name="Spang A."/>
            <person name="Saw J.H."/>
            <person name="Jorgensen S.L."/>
            <person name="Zaremba-Niedzwiedzka K."/>
            <person name="Martijn J."/>
            <person name="Lind A.E."/>
            <person name="van Eijk R."/>
            <person name="Schleper C."/>
            <person name="Guy L."/>
            <person name="Ettema T.J."/>
        </authorList>
    </citation>
    <scope>NUCLEOTIDE SEQUENCE</scope>
</reference>
<proteinExistence type="predicted"/>
<comment type="caution">
    <text evidence="1">The sequence shown here is derived from an EMBL/GenBank/DDBJ whole genome shotgun (WGS) entry which is preliminary data.</text>
</comment>
<dbReference type="EMBL" id="LAZR01068720">
    <property type="protein sequence ID" value="KKK49112.1"/>
    <property type="molecule type" value="Genomic_DNA"/>
</dbReference>
<sequence>MSKIGELTLGVGVETVFNLQFLPEFIIVDSIIGGEVQAASWNVAGKELVNISGITFVQAFTQYKQNVLATGGTIAEVFTTGEGYLPNQQFQLRLTNNNAAAVEVFAFSRRMGNGRVLTASQVVVIDGANQRFQNFLSLQFVGTNVTRVDITFKNAKTGRVFTDSYSIKELAALLALDNPTGAGTLGALTVLDNTNLLNKVGMFIESATIFTSGANVTVLVEGLGTL</sequence>
<gene>
    <name evidence="1" type="ORF">LCGC14_3138360</name>
</gene>
<accession>A0A0F8VXP2</accession>